<evidence type="ECO:0000256" key="2">
    <source>
        <dbReference type="ARBA" id="ARBA00023015"/>
    </source>
</evidence>
<comment type="caution">
    <text evidence="7">The sequence shown here is derived from an EMBL/GenBank/DDBJ whole genome shotgun (WGS) entry which is preliminary data.</text>
</comment>
<dbReference type="PANTHER" id="PTHR43133:SF57">
    <property type="entry name" value="RNA POLYMERASE SIGMA-70 FACTOR"/>
    <property type="match status" value="1"/>
</dbReference>
<keyword evidence="3" id="KW-0731">Sigma factor</keyword>
<dbReference type="SUPFAM" id="SSF88659">
    <property type="entry name" value="Sigma3 and sigma4 domains of RNA polymerase sigma factors"/>
    <property type="match status" value="1"/>
</dbReference>
<dbReference type="Gene3D" id="1.10.1740.10">
    <property type="match status" value="1"/>
</dbReference>
<keyword evidence="2" id="KW-0805">Transcription regulation</keyword>
<keyword evidence="8" id="KW-1185">Reference proteome</keyword>
<evidence type="ECO:0000313" key="7">
    <source>
        <dbReference type="EMBL" id="GHO51000.1"/>
    </source>
</evidence>
<evidence type="ECO:0000259" key="6">
    <source>
        <dbReference type="Pfam" id="PF08281"/>
    </source>
</evidence>
<keyword evidence="4" id="KW-0804">Transcription</keyword>
<name>A0A8J3ID43_9CHLR</name>
<dbReference type="EMBL" id="BNJF01000010">
    <property type="protein sequence ID" value="GHO51000.1"/>
    <property type="molecule type" value="Genomic_DNA"/>
</dbReference>
<comment type="similarity">
    <text evidence="1">Belongs to the sigma-70 factor family. ECF subfamily.</text>
</comment>
<gene>
    <name evidence="7" type="ORF">KSX_91630</name>
</gene>
<dbReference type="NCBIfam" id="TIGR02937">
    <property type="entry name" value="sigma70-ECF"/>
    <property type="match status" value="1"/>
</dbReference>
<dbReference type="InterPro" id="IPR007627">
    <property type="entry name" value="RNA_pol_sigma70_r2"/>
</dbReference>
<dbReference type="InterPro" id="IPR013325">
    <property type="entry name" value="RNA_pol_sigma_r2"/>
</dbReference>
<dbReference type="GO" id="GO:0000428">
    <property type="term" value="C:DNA-directed RNA polymerase complex"/>
    <property type="evidence" value="ECO:0007669"/>
    <property type="project" value="UniProtKB-KW"/>
</dbReference>
<dbReference type="InterPro" id="IPR013249">
    <property type="entry name" value="RNA_pol_sigma70_r4_t2"/>
</dbReference>
<sequence>MRNGFTLEEQNTSALLYEQQAPALLAYFYRQTSSWDDAEDLLVEVFLAVLEYERFKDFSERDQERWLWKVAHHKVADHFRRFKRQGNLPLHMEIVEAVIEDTALTPEKCLLRQETYADLYAAIRTLPRVQQDVLELRFAHELSIGQIAAVLEKKEGAIRMLLFRTLKHLRALSEIREVHR</sequence>
<dbReference type="InterPro" id="IPR014284">
    <property type="entry name" value="RNA_pol_sigma-70_dom"/>
</dbReference>
<proteinExistence type="inferred from homology"/>
<organism evidence="7 8">
    <name type="scientific">Ktedonospora formicarum</name>
    <dbReference type="NCBI Taxonomy" id="2778364"/>
    <lineage>
        <taxon>Bacteria</taxon>
        <taxon>Bacillati</taxon>
        <taxon>Chloroflexota</taxon>
        <taxon>Ktedonobacteria</taxon>
        <taxon>Ktedonobacterales</taxon>
        <taxon>Ktedonobacteraceae</taxon>
        <taxon>Ktedonospora</taxon>
    </lineage>
</organism>
<dbReference type="SUPFAM" id="SSF88946">
    <property type="entry name" value="Sigma2 domain of RNA polymerase sigma factors"/>
    <property type="match status" value="1"/>
</dbReference>
<feature type="domain" description="RNA polymerase sigma factor 70 region 4 type 2" evidence="6">
    <location>
        <begin position="118"/>
        <end position="169"/>
    </location>
</feature>
<reference evidence="7" key="1">
    <citation type="submission" date="2020-10" db="EMBL/GenBank/DDBJ databases">
        <title>Taxonomic study of unclassified bacteria belonging to the class Ktedonobacteria.</title>
        <authorList>
            <person name="Yabe S."/>
            <person name="Wang C.M."/>
            <person name="Zheng Y."/>
            <person name="Sakai Y."/>
            <person name="Cavaletti L."/>
            <person name="Monciardini P."/>
            <person name="Donadio S."/>
        </authorList>
    </citation>
    <scope>NUCLEOTIDE SEQUENCE</scope>
    <source>
        <strain evidence="7">SOSP1-1</strain>
    </source>
</reference>
<dbReference type="RefSeq" id="WP_220199949.1">
    <property type="nucleotide sequence ID" value="NZ_BNJF01000010.1"/>
</dbReference>
<dbReference type="Gene3D" id="1.10.10.10">
    <property type="entry name" value="Winged helix-like DNA-binding domain superfamily/Winged helix DNA-binding domain"/>
    <property type="match status" value="1"/>
</dbReference>
<evidence type="ECO:0000256" key="1">
    <source>
        <dbReference type="ARBA" id="ARBA00010641"/>
    </source>
</evidence>
<feature type="domain" description="RNA polymerase sigma-70 region 2" evidence="5">
    <location>
        <begin position="16"/>
        <end position="84"/>
    </location>
</feature>
<evidence type="ECO:0000256" key="4">
    <source>
        <dbReference type="ARBA" id="ARBA00023163"/>
    </source>
</evidence>
<dbReference type="GO" id="GO:0016987">
    <property type="term" value="F:sigma factor activity"/>
    <property type="evidence" value="ECO:0007669"/>
    <property type="project" value="UniProtKB-KW"/>
</dbReference>
<accession>A0A8J3ID43</accession>
<dbReference type="InterPro" id="IPR036388">
    <property type="entry name" value="WH-like_DNA-bd_sf"/>
</dbReference>
<dbReference type="GO" id="GO:0003677">
    <property type="term" value="F:DNA binding"/>
    <property type="evidence" value="ECO:0007669"/>
    <property type="project" value="InterPro"/>
</dbReference>
<dbReference type="InterPro" id="IPR039425">
    <property type="entry name" value="RNA_pol_sigma-70-like"/>
</dbReference>
<dbReference type="AlphaFoldDB" id="A0A8J3ID43"/>
<dbReference type="InterPro" id="IPR013324">
    <property type="entry name" value="RNA_pol_sigma_r3/r4-like"/>
</dbReference>
<dbReference type="Proteomes" id="UP000612362">
    <property type="component" value="Unassembled WGS sequence"/>
</dbReference>
<evidence type="ECO:0000259" key="5">
    <source>
        <dbReference type="Pfam" id="PF04542"/>
    </source>
</evidence>
<evidence type="ECO:0000256" key="3">
    <source>
        <dbReference type="ARBA" id="ARBA00023082"/>
    </source>
</evidence>
<dbReference type="Pfam" id="PF08281">
    <property type="entry name" value="Sigma70_r4_2"/>
    <property type="match status" value="1"/>
</dbReference>
<dbReference type="GO" id="GO:0006352">
    <property type="term" value="P:DNA-templated transcription initiation"/>
    <property type="evidence" value="ECO:0007669"/>
    <property type="project" value="InterPro"/>
</dbReference>
<dbReference type="Pfam" id="PF04542">
    <property type="entry name" value="Sigma70_r2"/>
    <property type="match status" value="1"/>
</dbReference>
<dbReference type="PANTHER" id="PTHR43133">
    <property type="entry name" value="RNA POLYMERASE ECF-TYPE SIGMA FACTO"/>
    <property type="match status" value="1"/>
</dbReference>
<keyword evidence="7" id="KW-0240">DNA-directed RNA polymerase</keyword>
<protein>
    <submittedName>
        <fullName evidence="7">DNA-directed RNA polymerase sigma-70 factor</fullName>
    </submittedName>
</protein>
<evidence type="ECO:0000313" key="8">
    <source>
        <dbReference type="Proteomes" id="UP000612362"/>
    </source>
</evidence>